<dbReference type="SUPFAM" id="SSF50346">
    <property type="entry name" value="PRC-barrel domain"/>
    <property type="match status" value="1"/>
</dbReference>
<evidence type="ECO:0000256" key="1">
    <source>
        <dbReference type="SAM" id="SignalP"/>
    </source>
</evidence>
<proteinExistence type="predicted"/>
<evidence type="ECO:0000313" key="3">
    <source>
        <dbReference type="EMBL" id="MFC0199164.1"/>
    </source>
</evidence>
<keyword evidence="4" id="KW-1185">Reference proteome</keyword>
<gene>
    <name evidence="3" type="ORF">ACFFIZ_02150</name>
</gene>
<comment type="caution">
    <text evidence="3">The sequence shown here is derived from an EMBL/GenBank/DDBJ whole genome shotgun (WGS) entry which is preliminary data.</text>
</comment>
<dbReference type="InterPro" id="IPR027275">
    <property type="entry name" value="PRC-brl_dom"/>
</dbReference>
<feature type="signal peptide" evidence="1">
    <location>
        <begin position="1"/>
        <end position="23"/>
    </location>
</feature>
<feature type="domain" description="PRC-barrel" evidence="2">
    <location>
        <begin position="324"/>
        <end position="403"/>
    </location>
</feature>
<evidence type="ECO:0000259" key="2">
    <source>
        <dbReference type="Pfam" id="PF05239"/>
    </source>
</evidence>
<organism evidence="3 4">
    <name type="scientific">Paracoccus rhizosphaerae</name>
    <dbReference type="NCBI Taxonomy" id="1133347"/>
    <lineage>
        <taxon>Bacteria</taxon>
        <taxon>Pseudomonadati</taxon>
        <taxon>Pseudomonadota</taxon>
        <taxon>Alphaproteobacteria</taxon>
        <taxon>Rhodobacterales</taxon>
        <taxon>Paracoccaceae</taxon>
        <taxon>Paracoccus</taxon>
    </lineage>
</organism>
<evidence type="ECO:0000313" key="4">
    <source>
        <dbReference type="Proteomes" id="UP001589795"/>
    </source>
</evidence>
<sequence>MKQRLTHILAASLLCSTAAPALAQEAADGMGQDTGSDYCTQLERIADEYNDRLQQEWLDQARPVIEAGDDAACEPYVVQVNAALDQGDQAEMIEGRIVVTQPDPTVTVEQPAPEVSVTQPEPQVDVTVPRPQIIVRQAPPTVTIDMPQPTVTIDQPDPEIIVQMPDPQVDVTTPEPQVDVDMAEPVVEVEQGEAQVDVALEDAQDTGGADVQVEQGTPQVQLVDQGEAEVALEQMQPEVIFEPAEPIIQFTQQEEPQVDINAAGEANVSVEDQAADATAEQEMPQQDMQQQDDAAMNAEWRQGREAMMAPEVELTGYVAVDQNTISVEELNGAEVYGQDEANIGNVEDVRLSEDGVVEFFIVDVGGFLGIGAHTVALGLDEVTVLRSEAGDEIRIYVDASREQLEQMPAYEG</sequence>
<accession>A0ABV6CEL2</accession>
<dbReference type="Gene3D" id="2.30.30.240">
    <property type="entry name" value="PRC-barrel domain"/>
    <property type="match status" value="1"/>
</dbReference>
<name>A0ABV6CEL2_9RHOB</name>
<dbReference type="RefSeq" id="WP_265505843.1">
    <property type="nucleotide sequence ID" value="NZ_JAOTBE010000005.1"/>
</dbReference>
<dbReference type="Pfam" id="PF05239">
    <property type="entry name" value="PRC"/>
    <property type="match status" value="1"/>
</dbReference>
<dbReference type="InterPro" id="IPR011033">
    <property type="entry name" value="PRC_barrel-like_sf"/>
</dbReference>
<reference evidence="3 4" key="1">
    <citation type="submission" date="2024-09" db="EMBL/GenBank/DDBJ databases">
        <authorList>
            <person name="Sun Q."/>
            <person name="Mori K."/>
        </authorList>
    </citation>
    <scope>NUCLEOTIDE SEQUENCE [LARGE SCALE GENOMIC DNA]</scope>
    <source>
        <strain evidence="3 4">CCM 7904</strain>
    </source>
</reference>
<protein>
    <submittedName>
        <fullName evidence="3">PRC-barrel domain-containing protein</fullName>
    </submittedName>
</protein>
<dbReference type="Proteomes" id="UP001589795">
    <property type="component" value="Unassembled WGS sequence"/>
</dbReference>
<dbReference type="EMBL" id="JBHLWQ010000020">
    <property type="protein sequence ID" value="MFC0199164.1"/>
    <property type="molecule type" value="Genomic_DNA"/>
</dbReference>
<feature type="chain" id="PRO_5046790713" evidence="1">
    <location>
        <begin position="24"/>
        <end position="412"/>
    </location>
</feature>
<keyword evidence="1" id="KW-0732">Signal</keyword>